<reference evidence="3" key="1">
    <citation type="journal article" date="2011" name="PLoS Biol.">
        <title>Gene gain and loss during evolution of obligate parasitism in the white rust pathogen of Arabidopsis thaliana.</title>
        <authorList>
            <person name="Kemen E."/>
            <person name="Gardiner A."/>
            <person name="Schultz-Larsen T."/>
            <person name="Kemen A.C."/>
            <person name="Balmuth A.L."/>
            <person name="Robert-Seilaniantz A."/>
            <person name="Bailey K."/>
            <person name="Holub E."/>
            <person name="Studholme D.J."/>
            <person name="Maclean D."/>
            <person name="Jones J.D."/>
        </authorList>
    </citation>
    <scope>NUCLEOTIDE SEQUENCE</scope>
</reference>
<proteinExistence type="predicted"/>
<organism evidence="3">
    <name type="scientific">Albugo laibachii Nc14</name>
    <dbReference type="NCBI Taxonomy" id="890382"/>
    <lineage>
        <taxon>Eukaryota</taxon>
        <taxon>Sar</taxon>
        <taxon>Stramenopiles</taxon>
        <taxon>Oomycota</taxon>
        <taxon>Peronosporomycetes</taxon>
        <taxon>Albuginales</taxon>
        <taxon>Albuginaceae</taxon>
        <taxon>Albugo</taxon>
    </lineage>
</organism>
<feature type="region of interest" description="Disordered" evidence="1">
    <location>
        <begin position="1"/>
        <end position="68"/>
    </location>
</feature>
<accession>F0W4X8</accession>
<sequence length="254" mass="28787">MGDPQVKYADGQDHAPTAHCYKPQPTIEKSKSSTDHRKKGRGRRALQLDNRDSSERPPSRDAPHNHQKLLPSIKRSMEEASQRSVIMCASVKWDFVASVIEWFGVKGTLSLVGESVFVNIDETAVFFEIRTNQTVSQKADRTIVIRCFNSNTKRMTICVSCASDGSKLPLMFVLKNNPVGRIKKSIIDELSEGTFGSCGEKGWMDEHSCRVWLEKIWLPHVDGVDESLILPDDFNAICSKRFLKILLMHEHRWS</sequence>
<evidence type="ECO:0000313" key="3">
    <source>
        <dbReference type="EMBL" id="CCA16168.1"/>
    </source>
</evidence>
<dbReference type="HOGENOM" id="CLU_1095902_0_0_1"/>
<dbReference type="Pfam" id="PF03184">
    <property type="entry name" value="DDE_1"/>
    <property type="match status" value="1"/>
</dbReference>
<name>F0W4X8_9STRA</name>
<dbReference type="GO" id="GO:0003676">
    <property type="term" value="F:nucleic acid binding"/>
    <property type="evidence" value="ECO:0007669"/>
    <property type="project" value="InterPro"/>
</dbReference>
<evidence type="ECO:0000256" key="1">
    <source>
        <dbReference type="SAM" id="MobiDB-lite"/>
    </source>
</evidence>
<feature type="domain" description="DDE-1" evidence="2">
    <location>
        <begin position="153"/>
        <end position="232"/>
    </location>
</feature>
<dbReference type="InterPro" id="IPR004875">
    <property type="entry name" value="DDE_SF_endonuclease_dom"/>
</dbReference>
<dbReference type="EMBL" id="FR824064">
    <property type="protein sequence ID" value="CCA16168.1"/>
    <property type="molecule type" value="Genomic_DNA"/>
</dbReference>
<evidence type="ECO:0000259" key="2">
    <source>
        <dbReference type="Pfam" id="PF03184"/>
    </source>
</evidence>
<reference evidence="3" key="2">
    <citation type="submission" date="2011-02" db="EMBL/GenBank/DDBJ databases">
        <authorList>
            <person name="MacLean D."/>
        </authorList>
    </citation>
    <scope>NUCLEOTIDE SEQUENCE</scope>
</reference>
<feature type="compositionally biased region" description="Basic and acidic residues" evidence="1">
    <location>
        <begin position="49"/>
        <end position="64"/>
    </location>
</feature>
<protein>
    <submittedName>
        <fullName evidence="3">PREDICTED: leucinerich repeatcontaining protein 43like putative</fullName>
    </submittedName>
</protein>
<gene>
    <name evidence="3" type="primary">AlNc14C19G1949</name>
    <name evidence="3" type="ORF">ALNC14_023110</name>
</gene>
<dbReference type="AlphaFoldDB" id="F0W4X8"/>